<dbReference type="InterPro" id="IPR037119">
    <property type="entry name" value="Haem_oxidase_HugZ-like_sf"/>
</dbReference>
<feature type="region of interest" description="Disordered" evidence="1">
    <location>
        <begin position="193"/>
        <end position="216"/>
    </location>
</feature>
<reference evidence="3" key="1">
    <citation type="submission" date="2023-05" db="EMBL/GenBank/DDBJ databases">
        <authorList>
            <person name="Huff M."/>
        </authorList>
    </citation>
    <scope>NUCLEOTIDE SEQUENCE</scope>
</reference>
<dbReference type="InterPro" id="IPR036388">
    <property type="entry name" value="WH-like_DNA-bd_sf"/>
</dbReference>
<dbReference type="Gene3D" id="1.10.10.10">
    <property type="entry name" value="Winged helix-like DNA-binding domain superfamily/Winged helix DNA-binding domain"/>
    <property type="match status" value="1"/>
</dbReference>
<feature type="compositionally biased region" description="Acidic residues" evidence="1">
    <location>
        <begin position="193"/>
        <end position="211"/>
    </location>
</feature>
<evidence type="ECO:0000313" key="4">
    <source>
        <dbReference type="Proteomes" id="UP000834106"/>
    </source>
</evidence>
<feature type="domain" description="Plectin/eS10 N-terminal" evidence="2">
    <location>
        <begin position="624"/>
        <end position="687"/>
    </location>
</feature>
<evidence type="ECO:0000256" key="1">
    <source>
        <dbReference type="SAM" id="MobiDB-lite"/>
    </source>
</evidence>
<dbReference type="Proteomes" id="UP000834106">
    <property type="component" value="Chromosome 13"/>
</dbReference>
<organism evidence="3 4">
    <name type="scientific">Fraxinus pennsylvanica</name>
    <dbReference type="NCBI Taxonomy" id="56036"/>
    <lineage>
        <taxon>Eukaryota</taxon>
        <taxon>Viridiplantae</taxon>
        <taxon>Streptophyta</taxon>
        <taxon>Embryophyta</taxon>
        <taxon>Tracheophyta</taxon>
        <taxon>Spermatophyta</taxon>
        <taxon>Magnoliopsida</taxon>
        <taxon>eudicotyledons</taxon>
        <taxon>Gunneridae</taxon>
        <taxon>Pentapetalae</taxon>
        <taxon>asterids</taxon>
        <taxon>lamiids</taxon>
        <taxon>Lamiales</taxon>
        <taxon>Oleaceae</taxon>
        <taxon>Oleeae</taxon>
        <taxon>Fraxinus</taxon>
    </lineage>
</organism>
<dbReference type="Gene3D" id="3.20.180.10">
    <property type="entry name" value="PNP-oxidase-like"/>
    <property type="match status" value="1"/>
</dbReference>
<proteinExistence type="predicted"/>
<dbReference type="AlphaFoldDB" id="A0AAD1ZT38"/>
<dbReference type="PANTHER" id="PTHR13343">
    <property type="entry name" value="CREG1 PROTEIN"/>
    <property type="match status" value="1"/>
</dbReference>
<dbReference type="Pfam" id="PF03501">
    <property type="entry name" value="S10_plectin"/>
    <property type="match status" value="1"/>
</dbReference>
<dbReference type="InterPro" id="IPR005326">
    <property type="entry name" value="Plectin_eS10_N"/>
</dbReference>
<dbReference type="EMBL" id="OU503048">
    <property type="protein sequence ID" value="CAI9775038.1"/>
    <property type="molecule type" value="Genomic_DNA"/>
</dbReference>
<dbReference type="PANTHER" id="PTHR13343:SF28">
    <property type="entry name" value="PENTATRICOPEPTIDE REPEAT (PPR) SUPERFAMILY PROTEIN"/>
    <property type="match status" value="1"/>
</dbReference>
<protein>
    <recommendedName>
        <fullName evidence="2">Plectin/eS10 N-terminal domain-containing protein</fullName>
    </recommendedName>
</protein>
<gene>
    <name evidence="3" type="ORF">FPE_LOCUS22468</name>
</gene>
<evidence type="ECO:0000259" key="2">
    <source>
        <dbReference type="Pfam" id="PF03501"/>
    </source>
</evidence>
<name>A0AAD1ZT38_9LAMI</name>
<accession>A0AAD1ZT38</accession>
<keyword evidence="4" id="KW-1185">Reference proteome</keyword>
<sequence>MLMIEPSATAAVRFSAANFDSSTRLYTNSATFSLSRSLSDNSGGRRVKCGNCIRATAKEHSSSGSGFEKQNGNSQKYHPFEEIAESELLENEEATLSPAETTRTIIEVNSKAMMMFSGFVSDEIHENVFWSDLPYVTDEHGNIYFQVKNDEDILQTLSTEENIVQVIIGLDTAEMISEVELLGHSEIDFGIDELDDEDSDFRDEEDDDTENDNYGKDWVGVLDEEEDLDEDSDGSIGDWAKLETMRSSHPMDFAKKLVEVVSDNPVKYMEQPSSGLAIQGLLRPMFIEEHSVIQKHKSSGVDTNYISEEQIQEAIIQINGHKPENETMQGSPSLAEESEKDEMLGNGTLFYKLEMIKIQLVSSHGHPNFVDIEDFMKAQPDAIVHSAAKIISRVKSGGEKTIQALKSLCWRCKGIHVEEVVLVSVDSLGFDLRICSGTQVQTLRFAFKKRASSEYSAERQLNDLLSHCSRCLLLRHRPAGKHGPRPAIGAPTADAPRAVGEGRLWRAKGRLTAAAASRLPLRRRQSRRRCGGVWLLDGREGVEMRAKGRLTAAAVSRLPLRRRQSRRRCGGVWLLDGREGVEMRSKGRLTAAAACRIFRQSPNILLHSPPPGDRQIDHTKAMIIPEKNRREISKYLFQEGVCYAKKDFNLAKHPEIDVPNLQVIKLMQSFKSKEYVRETFAWMHYYCPSVDPWEAHQATAHVDHPDSRVTGQGLEIGMGTGVGQEDHLVNLVVRRVELRLTTSLLSGVPAEDLDLDEDLAALVEHPQVRTCPRNVKDWKLRTVPFWLMMYLNHRASSVVIQQMELEM</sequence>
<evidence type="ECO:0000313" key="3">
    <source>
        <dbReference type="EMBL" id="CAI9775038.1"/>
    </source>
</evidence>
<dbReference type="SUPFAM" id="SSF50475">
    <property type="entry name" value="FMN-binding split barrel"/>
    <property type="match status" value="1"/>
</dbReference>